<accession>A0A849BV84</accession>
<dbReference type="Proteomes" id="UP000555552">
    <property type="component" value="Unassembled WGS sequence"/>
</dbReference>
<dbReference type="EMBL" id="JABEMA010000466">
    <property type="protein sequence ID" value="NNH24692.1"/>
    <property type="molecule type" value="Genomic_DNA"/>
</dbReference>
<evidence type="ECO:0000256" key="1">
    <source>
        <dbReference type="SAM" id="MobiDB-lite"/>
    </source>
</evidence>
<evidence type="ECO:0000313" key="3">
    <source>
        <dbReference type="Proteomes" id="UP000555552"/>
    </source>
</evidence>
<proteinExistence type="predicted"/>
<evidence type="ECO:0000313" key="2">
    <source>
        <dbReference type="EMBL" id="NNH24692.1"/>
    </source>
</evidence>
<comment type="caution">
    <text evidence="2">The sequence shown here is derived from an EMBL/GenBank/DDBJ whole genome shotgun (WGS) entry which is preliminary data.</text>
</comment>
<dbReference type="AlphaFoldDB" id="A0A849BV84"/>
<dbReference type="RefSeq" id="WP_171204410.1">
    <property type="nucleotide sequence ID" value="NZ_JABEMA010000466.1"/>
</dbReference>
<organism evidence="2 3">
    <name type="scientific">Pseudokineococcus marinus</name>
    <dbReference type="NCBI Taxonomy" id="351215"/>
    <lineage>
        <taxon>Bacteria</taxon>
        <taxon>Bacillati</taxon>
        <taxon>Actinomycetota</taxon>
        <taxon>Actinomycetes</taxon>
        <taxon>Kineosporiales</taxon>
        <taxon>Kineosporiaceae</taxon>
        <taxon>Pseudokineococcus</taxon>
    </lineage>
</organism>
<name>A0A849BV84_9ACTN</name>
<protein>
    <submittedName>
        <fullName evidence="2">Uncharacterized protein</fullName>
    </submittedName>
</protein>
<gene>
    <name evidence="2" type="ORF">HLB09_16680</name>
</gene>
<feature type="region of interest" description="Disordered" evidence="1">
    <location>
        <begin position="46"/>
        <end position="65"/>
    </location>
</feature>
<reference evidence="2 3" key="1">
    <citation type="submission" date="2020-05" db="EMBL/GenBank/DDBJ databases">
        <title>MicrobeNet Type strains.</title>
        <authorList>
            <person name="Nicholson A.C."/>
        </authorList>
    </citation>
    <scope>NUCLEOTIDE SEQUENCE [LARGE SCALE GENOMIC DNA]</scope>
    <source>
        <strain evidence="2 3">JCM 14547</strain>
    </source>
</reference>
<sequence>MPARRPLRNPAEVVTVGAGVVLLVAAGHSALASASGETVRVRAASADGAVPRPTPTPEAAGTAGIASLEWLDT</sequence>
<keyword evidence="3" id="KW-1185">Reference proteome</keyword>
<feature type="non-terminal residue" evidence="2">
    <location>
        <position position="73"/>
    </location>
</feature>